<dbReference type="Proteomes" id="UP001527882">
    <property type="component" value="Unassembled WGS sequence"/>
</dbReference>
<dbReference type="PANTHER" id="PTHR30055">
    <property type="entry name" value="HTH-TYPE TRANSCRIPTIONAL REGULATOR RUTR"/>
    <property type="match status" value="1"/>
</dbReference>
<feature type="region of interest" description="Disordered" evidence="5">
    <location>
        <begin position="1"/>
        <end position="33"/>
    </location>
</feature>
<accession>A0ABT4QC47</accession>
<proteinExistence type="predicted"/>
<evidence type="ECO:0000256" key="4">
    <source>
        <dbReference type="PROSITE-ProRule" id="PRU00335"/>
    </source>
</evidence>
<name>A0ABT4QC47_9BACL</name>
<dbReference type="PROSITE" id="PS50977">
    <property type="entry name" value="HTH_TETR_2"/>
    <property type="match status" value="1"/>
</dbReference>
<evidence type="ECO:0000256" key="2">
    <source>
        <dbReference type="ARBA" id="ARBA00023125"/>
    </source>
</evidence>
<dbReference type="InterPro" id="IPR025996">
    <property type="entry name" value="MT1864/Rv1816-like_C"/>
</dbReference>
<dbReference type="Gene3D" id="1.10.357.10">
    <property type="entry name" value="Tetracycline Repressor, domain 2"/>
    <property type="match status" value="1"/>
</dbReference>
<keyword evidence="8" id="KW-1185">Reference proteome</keyword>
<dbReference type="PRINTS" id="PR00455">
    <property type="entry name" value="HTHTETR"/>
</dbReference>
<evidence type="ECO:0000313" key="8">
    <source>
        <dbReference type="Proteomes" id="UP001527882"/>
    </source>
</evidence>
<feature type="domain" description="HTH tetR-type" evidence="6">
    <location>
        <begin position="36"/>
        <end position="96"/>
    </location>
</feature>
<dbReference type="PANTHER" id="PTHR30055:SF212">
    <property type="entry name" value="TETR-FAMILY FAMILY TRANSCRIPTIONAL REGULATOR"/>
    <property type="match status" value="1"/>
</dbReference>
<dbReference type="InterPro" id="IPR009057">
    <property type="entry name" value="Homeodomain-like_sf"/>
</dbReference>
<sequence>MPPTDNENGSKPAGAETAGRVTPRNKGRRRREEQKEELRSLILHTASELFLERGYHDFSMRKLAERIGYSPATLYLYFKDKDALLFTVVDDAFSRFQRRLAEAADSTADPWERLGSLSEAYVLFGLSHPVYYQLMFMWRIDYLTGTPQGEKAPRVEAFLVLVDAVRYAMEQGVMIPGDPEATSDVFWAMMHGIVAFAIQMPMYFDEGRTLKLAVEAKAALYKAFHL</sequence>
<feature type="DNA-binding region" description="H-T-H motif" evidence="4">
    <location>
        <begin position="59"/>
        <end position="78"/>
    </location>
</feature>
<evidence type="ECO:0000259" key="6">
    <source>
        <dbReference type="PROSITE" id="PS50977"/>
    </source>
</evidence>
<evidence type="ECO:0000256" key="3">
    <source>
        <dbReference type="ARBA" id="ARBA00023163"/>
    </source>
</evidence>
<keyword evidence="2 4" id="KW-0238">DNA-binding</keyword>
<dbReference type="InterPro" id="IPR050109">
    <property type="entry name" value="HTH-type_TetR-like_transc_reg"/>
</dbReference>
<dbReference type="Pfam" id="PF00440">
    <property type="entry name" value="TetR_N"/>
    <property type="match status" value="1"/>
</dbReference>
<dbReference type="RefSeq" id="WP_269882983.1">
    <property type="nucleotide sequence ID" value="NZ_JAQAGZ010000012.1"/>
</dbReference>
<evidence type="ECO:0000256" key="1">
    <source>
        <dbReference type="ARBA" id="ARBA00023015"/>
    </source>
</evidence>
<dbReference type="Pfam" id="PF13305">
    <property type="entry name" value="TetR_C_33"/>
    <property type="match status" value="1"/>
</dbReference>
<evidence type="ECO:0000256" key="5">
    <source>
        <dbReference type="SAM" id="MobiDB-lite"/>
    </source>
</evidence>
<keyword evidence="1" id="KW-0805">Transcription regulation</keyword>
<dbReference type="SUPFAM" id="SSF48498">
    <property type="entry name" value="Tetracyclin repressor-like, C-terminal domain"/>
    <property type="match status" value="1"/>
</dbReference>
<dbReference type="SUPFAM" id="SSF46689">
    <property type="entry name" value="Homeodomain-like"/>
    <property type="match status" value="1"/>
</dbReference>
<dbReference type="InterPro" id="IPR036271">
    <property type="entry name" value="Tet_transcr_reg_TetR-rel_C_sf"/>
</dbReference>
<protein>
    <submittedName>
        <fullName evidence="7">TetR/AcrR family transcriptional regulator</fullName>
    </submittedName>
</protein>
<keyword evidence="3" id="KW-0804">Transcription</keyword>
<comment type="caution">
    <text evidence="7">The sequence shown here is derived from an EMBL/GenBank/DDBJ whole genome shotgun (WGS) entry which is preliminary data.</text>
</comment>
<reference evidence="7 8" key="1">
    <citation type="submission" date="2022-12" db="EMBL/GenBank/DDBJ databases">
        <title>Draft genome sequence of Paenibacillus sp. dW9.</title>
        <authorList>
            <person name="Choi E.-W."/>
            <person name="Kim D.-U."/>
        </authorList>
    </citation>
    <scope>NUCLEOTIDE SEQUENCE [LARGE SCALE GENOMIC DNA]</scope>
    <source>
        <strain evidence="8">dW9</strain>
    </source>
</reference>
<dbReference type="InterPro" id="IPR001647">
    <property type="entry name" value="HTH_TetR"/>
</dbReference>
<dbReference type="EMBL" id="JAQAGZ010000012">
    <property type="protein sequence ID" value="MCZ8514457.1"/>
    <property type="molecule type" value="Genomic_DNA"/>
</dbReference>
<gene>
    <name evidence="7" type="ORF">O9H85_18935</name>
</gene>
<organism evidence="7 8">
    <name type="scientific">Paenibacillus gyeongsangnamensis</name>
    <dbReference type="NCBI Taxonomy" id="3388067"/>
    <lineage>
        <taxon>Bacteria</taxon>
        <taxon>Bacillati</taxon>
        <taxon>Bacillota</taxon>
        <taxon>Bacilli</taxon>
        <taxon>Bacillales</taxon>
        <taxon>Paenibacillaceae</taxon>
        <taxon>Paenibacillus</taxon>
    </lineage>
</organism>
<evidence type="ECO:0000313" key="7">
    <source>
        <dbReference type="EMBL" id="MCZ8514457.1"/>
    </source>
</evidence>